<dbReference type="PANTHER" id="PTHR30419">
    <property type="entry name" value="HTH-TYPE TRANSCRIPTIONAL REGULATOR YBHD"/>
    <property type="match status" value="1"/>
</dbReference>
<sequence>MALAEARHFARAAEACNISQPALSTRIRRMEDALGTPLVERGRRFQGFTAAGARLLVRARQILADMDGLIQDAASGERLSGDIRVGVVPTATPLAGRLAAAMAAAHPSIRLSCRSLSSRAIAANLAEFSLEAGITYLNNEPIPDVFALPLIREDYCLVGSNSLIGNAGDVLDWARLADIPLALLTSDMQNRRILDRAFAAVGLAPTVTFEANSFLAIVGRAAVGSAAAILPRMMVDMLALGDLAIRPLAPLPLQPIIGLILPRREPLLPVAAALWSCAESKIAVAG</sequence>
<proteinExistence type="inferred from homology"/>
<accession>A0A839AJH8</accession>
<dbReference type="PROSITE" id="PS50931">
    <property type="entry name" value="HTH_LYSR"/>
    <property type="match status" value="1"/>
</dbReference>
<dbReference type="PANTHER" id="PTHR30419:SF31">
    <property type="entry name" value="BLR3139 PROTEIN"/>
    <property type="match status" value="1"/>
</dbReference>
<dbReference type="PRINTS" id="PR00039">
    <property type="entry name" value="HTHLYSR"/>
</dbReference>
<dbReference type="SUPFAM" id="SSF53850">
    <property type="entry name" value="Periplasmic binding protein-like II"/>
    <property type="match status" value="1"/>
</dbReference>
<gene>
    <name evidence="6" type="ORF">H2509_18445</name>
</gene>
<evidence type="ECO:0000259" key="5">
    <source>
        <dbReference type="PROSITE" id="PS50931"/>
    </source>
</evidence>
<keyword evidence="3" id="KW-0238">DNA-binding</keyword>
<dbReference type="CDD" id="cd05466">
    <property type="entry name" value="PBP2_LTTR_substrate"/>
    <property type="match status" value="1"/>
</dbReference>
<evidence type="ECO:0000313" key="7">
    <source>
        <dbReference type="Proteomes" id="UP000541109"/>
    </source>
</evidence>
<dbReference type="InterPro" id="IPR036390">
    <property type="entry name" value="WH_DNA-bd_sf"/>
</dbReference>
<dbReference type="InterPro" id="IPR005119">
    <property type="entry name" value="LysR_subst-bd"/>
</dbReference>
<evidence type="ECO:0000256" key="4">
    <source>
        <dbReference type="ARBA" id="ARBA00023163"/>
    </source>
</evidence>
<reference evidence="6 7" key="1">
    <citation type="submission" date="2020-07" db="EMBL/GenBank/DDBJ databases">
        <title>Stappia sp., F7233, whole genome shotgun sequencing project.</title>
        <authorList>
            <person name="Jiang S."/>
            <person name="Liu Z.W."/>
            <person name="Du Z.J."/>
        </authorList>
    </citation>
    <scope>NUCLEOTIDE SEQUENCE [LARGE SCALE GENOMIC DNA]</scope>
    <source>
        <strain evidence="6 7">F7233</strain>
    </source>
</reference>
<organism evidence="6 7">
    <name type="scientific">Stappia albiluteola</name>
    <dbReference type="NCBI Taxonomy" id="2758565"/>
    <lineage>
        <taxon>Bacteria</taxon>
        <taxon>Pseudomonadati</taxon>
        <taxon>Pseudomonadota</taxon>
        <taxon>Alphaproteobacteria</taxon>
        <taxon>Hyphomicrobiales</taxon>
        <taxon>Stappiaceae</taxon>
        <taxon>Stappia</taxon>
    </lineage>
</organism>
<dbReference type="GO" id="GO:0005829">
    <property type="term" value="C:cytosol"/>
    <property type="evidence" value="ECO:0007669"/>
    <property type="project" value="TreeGrafter"/>
</dbReference>
<dbReference type="FunFam" id="1.10.10.10:FF:000001">
    <property type="entry name" value="LysR family transcriptional regulator"/>
    <property type="match status" value="1"/>
</dbReference>
<dbReference type="SUPFAM" id="SSF46785">
    <property type="entry name" value="Winged helix' DNA-binding domain"/>
    <property type="match status" value="1"/>
</dbReference>
<dbReference type="Proteomes" id="UP000541109">
    <property type="component" value="Unassembled WGS sequence"/>
</dbReference>
<dbReference type="GO" id="GO:0003700">
    <property type="term" value="F:DNA-binding transcription factor activity"/>
    <property type="evidence" value="ECO:0007669"/>
    <property type="project" value="InterPro"/>
</dbReference>
<evidence type="ECO:0000313" key="6">
    <source>
        <dbReference type="EMBL" id="MBA5779114.1"/>
    </source>
</evidence>
<name>A0A839AJH8_9HYPH</name>
<dbReference type="InterPro" id="IPR036388">
    <property type="entry name" value="WH-like_DNA-bd_sf"/>
</dbReference>
<evidence type="ECO:0000256" key="1">
    <source>
        <dbReference type="ARBA" id="ARBA00009437"/>
    </source>
</evidence>
<dbReference type="GO" id="GO:0003677">
    <property type="term" value="F:DNA binding"/>
    <property type="evidence" value="ECO:0007669"/>
    <property type="project" value="UniProtKB-KW"/>
</dbReference>
<comment type="similarity">
    <text evidence="1">Belongs to the LysR transcriptional regulatory family.</text>
</comment>
<dbReference type="Pfam" id="PF00126">
    <property type="entry name" value="HTH_1"/>
    <property type="match status" value="1"/>
</dbReference>
<dbReference type="Gene3D" id="3.40.190.290">
    <property type="match status" value="1"/>
</dbReference>
<keyword evidence="2" id="KW-0805">Transcription regulation</keyword>
<comment type="caution">
    <text evidence="6">The sequence shown here is derived from an EMBL/GenBank/DDBJ whole genome shotgun (WGS) entry which is preliminary data.</text>
</comment>
<evidence type="ECO:0000256" key="3">
    <source>
        <dbReference type="ARBA" id="ARBA00023125"/>
    </source>
</evidence>
<protein>
    <submittedName>
        <fullName evidence="6">LysR family transcriptional regulator</fullName>
    </submittedName>
</protein>
<dbReference type="Pfam" id="PF03466">
    <property type="entry name" value="LysR_substrate"/>
    <property type="match status" value="1"/>
</dbReference>
<dbReference type="EMBL" id="JACFXV010000065">
    <property type="protein sequence ID" value="MBA5779114.1"/>
    <property type="molecule type" value="Genomic_DNA"/>
</dbReference>
<keyword evidence="4" id="KW-0804">Transcription</keyword>
<keyword evidence="7" id="KW-1185">Reference proteome</keyword>
<evidence type="ECO:0000256" key="2">
    <source>
        <dbReference type="ARBA" id="ARBA00023015"/>
    </source>
</evidence>
<dbReference type="AlphaFoldDB" id="A0A839AJH8"/>
<dbReference type="InterPro" id="IPR050950">
    <property type="entry name" value="HTH-type_LysR_regulators"/>
</dbReference>
<feature type="domain" description="HTH lysR-type" evidence="5">
    <location>
        <begin position="1"/>
        <end position="49"/>
    </location>
</feature>
<dbReference type="InterPro" id="IPR000847">
    <property type="entry name" value="LysR_HTH_N"/>
</dbReference>
<dbReference type="Gene3D" id="1.10.10.10">
    <property type="entry name" value="Winged helix-like DNA-binding domain superfamily/Winged helix DNA-binding domain"/>
    <property type="match status" value="1"/>
</dbReference>